<name>A0A430HZT7_9CORY</name>
<dbReference type="OrthoDB" id="4425199at2"/>
<evidence type="ECO:0000313" key="2">
    <source>
        <dbReference type="Proteomes" id="UP000274907"/>
    </source>
</evidence>
<dbReference type="InterPro" id="IPR011231">
    <property type="entry name" value="Phage_VT1-Sakai_H0018"/>
</dbReference>
<proteinExistence type="predicted"/>
<dbReference type="Proteomes" id="UP000274907">
    <property type="component" value="Unassembled WGS sequence"/>
</dbReference>
<dbReference type="Pfam" id="PF09956">
    <property type="entry name" value="Phage_cement_2"/>
    <property type="match status" value="1"/>
</dbReference>
<keyword evidence="2" id="KW-1185">Reference proteome</keyword>
<sequence>MYSNPMHDIYAPGTDLTCRAAADVTGKTFAAIAGEMDGGNVSITTAAAGSRIAGVIKYDAAADELVGLARGASRVVTVTAGTAITAGTQVEVGPAGTAITHTTGEAVGYVVTTADAGDDAYVSLYY</sequence>
<dbReference type="RefSeq" id="WP_126120290.1">
    <property type="nucleotide sequence ID" value="NZ_RXHJ01000005.1"/>
</dbReference>
<evidence type="ECO:0000313" key="1">
    <source>
        <dbReference type="EMBL" id="RSZ64420.1"/>
    </source>
</evidence>
<accession>A0A430HZT7</accession>
<organism evidence="1 2">
    <name type="scientific">Corynebacterium hylobatis</name>
    <dbReference type="NCBI Taxonomy" id="1859290"/>
    <lineage>
        <taxon>Bacteria</taxon>
        <taxon>Bacillati</taxon>
        <taxon>Actinomycetota</taxon>
        <taxon>Actinomycetes</taxon>
        <taxon>Mycobacteriales</taxon>
        <taxon>Corynebacteriaceae</taxon>
        <taxon>Corynebacterium</taxon>
    </lineage>
</organism>
<comment type="caution">
    <text evidence="1">The sequence shown here is derived from an EMBL/GenBank/DDBJ whole genome shotgun (WGS) entry which is preliminary data.</text>
</comment>
<dbReference type="EMBL" id="RXHJ01000005">
    <property type="protein sequence ID" value="RSZ64420.1"/>
    <property type="molecule type" value="Genomic_DNA"/>
</dbReference>
<gene>
    <name evidence="1" type="ORF">EAH68_05350</name>
</gene>
<dbReference type="AlphaFoldDB" id="A0A430HZT7"/>
<protein>
    <submittedName>
        <fullName evidence="1">DUF2190 domain-containing protein</fullName>
    </submittedName>
</protein>
<reference evidence="1 2" key="1">
    <citation type="submission" date="2018-12" db="EMBL/GenBank/DDBJ databases">
        <title>YIM 101343 draft genome.</title>
        <authorList>
            <person name="Chen X."/>
        </authorList>
    </citation>
    <scope>NUCLEOTIDE SEQUENCE [LARGE SCALE GENOMIC DNA]</scope>
    <source>
        <strain evidence="1 2">YIM 101343</strain>
    </source>
</reference>